<keyword evidence="2" id="KW-0812">Transmembrane</keyword>
<feature type="compositionally biased region" description="Basic residues" evidence="1">
    <location>
        <begin position="1"/>
        <end position="10"/>
    </location>
</feature>
<feature type="region of interest" description="Disordered" evidence="1">
    <location>
        <begin position="1"/>
        <end position="21"/>
    </location>
</feature>
<sequence>MSKKGQKPKKKQYERVKGYKRRNPTKTETFLVNPEIVVGIFIAIGIGVILEILISRFATMLSIDELVFWVLIVGFSIFVSASYFGTRYKIKRKK</sequence>
<name>A0A0F9S2U6_9ZZZZ</name>
<dbReference type="AlphaFoldDB" id="A0A0F9S2U6"/>
<keyword evidence="2" id="KW-0472">Membrane</keyword>
<reference evidence="3" key="1">
    <citation type="journal article" date="2015" name="Nature">
        <title>Complex archaea that bridge the gap between prokaryotes and eukaryotes.</title>
        <authorList>
            <person name="Spang A."/>
            <person name="Saw J.H."/>
            <person name="Jorgensen S.L."/>
            <person name="Zaremba-Niedzwiedzka K."/>
            <person name="Martijn J."/>
            <person name="Lind A.E."/>
            <person name="van Eijk R."/>
            <person name="Schleper C."/>
            <person name="Guy L."/>
            <person name="Ettema T.J."/>
        </authorList>
    </citation>
    <scope>NUCLEOTIDE SEQUENCE</scope>
</reference>
<evidence type="ECO:0000256" key="1">
    <source>
        <dbReference type="SAM" id="MobiDB-lite"/>
    </source>
</evidence>
<accession>A0A0F9S2U6</accession>
<feature type="transmembrane region" description="Helical" evidence="2">
    <location>
        <begin position="30"/>
        <end position="54"/>
    </location>
</feature>
<evidence type="ECO:0000256" key="2">
    <source>
        <dbReference type="SAM" id="Phobius"/>
    </source>
</evidence>
<proteinExistence type="predicted"/>
<keyword evidence="2" id="KW-1133">Transmembrane helix</keyword>
<gene>
    <name evidence="3" type="ORF">LCGC14_0504830</name>
</gene>
<protein>
    <submittedName>
        <fullName evidence="3">Uncharacterized protein</fullName>
    </submittedName>
</protein>
<organism evidence="3">
    <name type="scientific">marine sediment metagenome</name>
    <dbReference type="NCBI Taxonomy" id="412755"/>
    <lineage>
        <taxon>unclassified sequences</taxon>
        <taxon>metagenomes</taxon>
        <taxon>ecological metagenomes</taxon>
    </lineage>
</organism>
<dbReference type="EMBL" id="LAZR01000599">
    <property type="protein sequence ID" value="KKN63150.1"/>
    <property type="molecule type" value="Genomic_DNA"/>
</dbReference>
<feature type="transmembrane region" description="Helical" evidence="2">
    <location>
        <begin position="66"/>
        <end position="85"/>
    </location>
</feature>
<comment type="caution">
    <text evidence="3">The sequence shown here is derived from an EMBL/GenBank/DDBJ whole genome shotgun (WGS) entry which is preliminary data.</text>
</comment>
<evidence type="ECO:0000313" key="3">
    <source>
        <dbReference type="EMBL" id="KKN63150.1"/>
    </source>
</evidence>